<accession>A0A8S9Z9X1</accession>
<evidence type="ECO:0000313" key="3">
    <source>
        <dbReference type="EMBL" id="KAF7262373.1"/>
    </source>
</evidence>
<reference evidence="3" key="1">
    <citation type="submission" date="2019-07" db="EMBL/GenBank/DDBJ databases">
        <title>Annotation for the trematode Paragonimus miyazaki's.</title>
        <authorList>
            <person name="Choi Y.-J."/>
        </authorList>
    </citation>
    <scope>NUCLEOTIDE SEQUENCE</scope>
    <source>
        <strain evidence="3">Japan</strain>
    </source>
</reference>
<dbReference type="GO" id="GO:0007411">
    <property type="term" value="P:axon guidance"/>
    <property type="evidence" value="ECO:0007669"/>
    <property type="project" value="TreeGrafter"/>
</dbReference>
<evidence type="ECO:0000256" key="1">
    <source>
        <dbReference type="SAM" id="MobiDB-lite"/>
    </source>
</evidence>
<dbReference type="GO" id="GO:0016011">
    <property type="term" value="C:dystroglycan complex"/>
    <property type="evidence" value="ECO:0007669"/>
    <property type="project" value="TreeGrafter"/>
</dbReference>
<keyword evidence="2" id="KW-0812">Transmembrane</keyword>
<protein>
    <recommendedName>
        <fullName evidence="5">Dystroglycan</fullName>
    </recommendedName>
</protein>
<keyword evidence="4" id="KW-1185">Reference proteome</keyword>
<feature type="transmembrane region" description="Helical" evidence="2">
    <location>
        <begin position="1436"/>
        <end position="1461"/>
    </location>
</feature>
<feature type="region of interest" description="Disordered" evidence="1">
    <location>
        <begin position="1535"/>
        <end position="1556"/>
    </location>
</feature>
<evidence type="ECO:0008006" key="5">
    <source>
        <dbReference type="Google" id="ProtNLM"/>
    </source>
</evidence>
<evidence type="ECO:0000256" key="2">
    <source>
        <dbReference type="SAM" id="Phobius"/>
    </source>
</evidence>
<dbReference type="EMBL" id="JTDE01000085">
    <property type="protein sequence ID" value="KAF7262373.1"/>
    <property type="molecule type" value="Genomic_DNA"/>
</dbReference>
<dbReference type="GO" id="GO:0043236">
    <property type="term" value="F:laminin binding"/>
    <property type="evidence" value="ECO:0007669"/>
    <property type="project" value="TreeGrafter"/>
</dbReference>
<proteinExistence type="predicted"/>
<comment type="caution">
    <text evidence="3">The sequence shown here is derived from an EMBL/GenBank/DDBJ whole genome shotgun (WGS) entry which is preliminary data.</text>
</comment>
<dbReference type="GO" id="GO:0002009">
    <property type="term" value="P:morphogenesis of an epithelium"/>
    <property type="evidence" value="ECO:0007669"/>
    <property type="project" value="TreeGrafter"/>
</dbReference>
<keyword evidence="2" id="KW-1133">Transmembrane helix</keyword>
<organism evidence="3 4">
    <name type="scientific">Paragonimus skrjabini miyazakii</name>
    <dbReference type="NCBI Taxonomy" id="59628"/>
    <lineage>
        <taxon>Eukaryota</taxon>
        <taxon>Metazoa</taxon>
        <taxon>Spiralia</taxon>
        <taxon>Lophotrochozoa</taxon>
        <taxon>Platyhelminthes</taxon>
        <taxon>Trematoda</taxon>
        <taxon>Digenea</taxon>
        <taxon>Plagiorchiida</taxon>
        <taxon>Troglotremata</taxon>
        <taxon>Troglotrematidae</taxon>
        <taxon>Paragonimus</taxon>
    </lineage>
</organism>
<gene>
    <name evidence="3" type="ORF">EG68_00351</name>
</gene>
<name>A0A8S9Z9X1_9TREM</name>
<evidence type="ECO:0000313" key="4">
    <source>
        <dbReference type="Proteomes" id="UP000822476"/>
    </source>
</evidence>
<keyword evidence="2" id="KW-0472">Membrane</keyword>
<feature type="region of interest" description="Disordered" evidence="1">
    <location>
        <begin position="1614"/>
        <end position="1658"/>
    </location>
</feature>
<dbReference type="OrthoDB" id="5990676at2759"/>
<dbReference type="PANTHER" id="PTHR21559:SF21">
    <property type="entry name" value="DYSTROGLYCAN 1"/>
    <property type="match status" value="1"/>
</dbReference>
<dbReference type="Proteomes" id="UP000822476">
    <property type="component" value="Unassembled WGS sequence"/>
</dbReference>
<dbReference type="GO" id="GO:0021675">
    <property type="term" value="P:nerve development"/>
    <property type="evidence" value="ECO:0007669"/>
    <property type="project" value="TreeGrafter"/>
</dbReference>
<dbReference type="PANTHER" id="PTHR21559">
    <property type="entry name" value="DYSTROGLYCAN-RELATED"/>
    <property type="match status" value="1"/>
</dbReference>
<sequence length="1658" mass="186694">MSDVLTLSKSSIPLCMQLQTVRGQTTGTVSTPGETFQTKLSGLCLDCDFGSHTQTRNSTSGYLLPFSRSPYGTNQTITVLLKLQLIEESLFDLYNLDQQVSLDGAEQEFPPWFNDLKCHRRAPTFAVLIIRTGVCIQSWSARMHLWADVVRRILQFPENPNDFVHSGKVDVNISTVFVGHGFQFINGPERIIEHLQILASATANNSAQVESLFPNTFAAVWQIGCGSIPLSVLEPLALLEKQFLDQPVSLRGFETEPEDNQTSRSALITQWIIGDLIDANYITSERSAFRSLSTKSHKGDRLARSIDDHSSPTVHPTHQFGNAFDEGSGMYPNYRYPGFGGVENLHPLYTSSRANFMLQPIAPVKITVHQITNVQIPPKTFSGYESVSDLELILYLIASDVNLTADQIRSPETNMSIYGKPVTRDAKEWISFDNKNRIVRLRPLPQHVGNHQLVLCAVSRSYPKSCERFLVTVRRPPPFRKNFILRIPPGVFWCYRVPIYWFEELKVSAFEDLELTVNGDTPFSWDMQTSEVCVVTMLKVEQIITLFFYASNKQIAQSVEVEFRLSAKAPPTQRLVTQSRVRLRLQCPDQMKTYQLQELNRINASLAQVLRVRVNPEVTASAIFIYDITQFFASTNETSPATLEIDWVFLPFGMPADGDKDLLSSLGNLDSIEKITRIGTLSGHQTSYLDRSALSLTLPDLLKRCQVSRLDGAEVALKATEESFRPFKIHSVKLHDLENSACYLAKRLTEKSHSKANGITEDNRPGWFEAANLKMMPEVVTNFTVTAGVSFKKLIYPEKATSLKRIQYMELVDIHGLKLDDSAWVGLTSDSSHLFGLPLKQHLRKQPYVFGLHIYSVDQKTPISVGFTIEVQDWFGEGTTGQPDLIMSNHRVRLRILPSPSSKSTVASKTNWAIEPINSLDYRWHLSTAIDRFLRPNCPPPCNPDVGIWELNRHDGSAIFVVWAQLSLLLEKGTRLTTQVASKADPTAPSIEEQCPWDKINQLQSLLTFAPSVVSAEKNMGLVTGFTNNNQQIFLSPWSAPSTPFRNHLATAGLGNVEAAVVDRMGVCARLPSETGHGRLPVDQQQETNRPWMLPNGSMSENEPRFTIYTGEGFRYKITRAENLKSKETRQLHLFDIMGQKIGSSSWIGLEEDRSTIYGIVMGNAVQPITYRFRIAVSAEAEDGAHFSVYVTGSDPKLPSTYNHRVIMRFGADIGEQWANGHSLRDRWRLVAALDTFLRPHCVTDYLCRNSMDVLLLTFNYQAHGFTVIWAQKSLLMKTSDRDIQWQQLDTFEQRQQQQQHKKHWDRWMQEKNTWSIQRTDRRQARLKRAPLDSCPERDLIHLERRLLGDTGFGLLPLPELAQHLKASGVGLLKEVQVERLGPCAKTLTNLPFEVPEPSGVNQRGIPIPDLFKPSQNDVAMTSYSPTEKHDRQRTLLLGILLPVCTSLILLLVVILGFVWLRKRRKQKTNNQRNMDLKLATGHSATNPEAELRIKMKNKQLKSVNTFGDERENGLPDKDIPLVCKRQKSLVTPVNDGLEDSCSPPTKPLILPNERPPLKPPEYNMAYTDSPVNTLPQFPISITPIAPAFPVMTSNPGGQEGPGQGAPPKAFYGMRPNPYRNLPPPIEVKPGMPSPASQLPYAPYRKTTTLTQIQNVDR</sequence>
<feature type="compositionally biased region" description="Polar residues" evidence="1">
    <location>
        <begin position="1646"/>
        <end position="1658"/>
    </location>
</feature>
<dbReference type="GO" id="GO:0042383">
    <property type="term" value="C:sarcolemma"/>
    <property type="evidence" value="ECO:0007669"/>
    <property type="project" value="TreeGrafter"/>
</dbReference>